<gene>
    <name evidence="3" type="ORF">H8712_10960</name>
</gene>
<evidence type="ECO:0000313" key="3">
    <source>
        <dbReference type="EMBL" id="MBC8629123.1"/>
    </source>
</evidence>
<sequence>MKKLWDWVKNVWVYSGLSKENYENIQQSVAHKNARLLKNAIRSFEVLTGVLLIAVFFFSQLNALKSFLILTFIGMMMMEIIVRVCDLNNFRTLRSVCYVFLSIVYLFAAVSGTVGSPKQSAILYFILLFVGPLLFIDKPYRMSLFLCIMTVIFRSFALHYKEPEIANFDVLNAIIYTMLAILLYLLTSRTKADEHRLRWEIAKQRDTDELTKLLTKNAIERKIKRYMELTPSKPAMMLVIDLDNFKHINDTFGHAYGDAVLRLMGECIRSNFREDDYKGRFGGDEFVVFLPGIDDKQQVVTYVNNLVEMMKAHVRTPESANPVHGSIGIALYPKHASTYEELFKKADEALYASKERGKDRYTFYISKEVLK</sequence>
<feature type="transmembrane region" description="Helical" evidence="1">
    <location>
        <begin position="96"/>
        <end position="115"/>
    </location>
</feature>
<dbReference type="EMBL" id="JACRTP010000004">
    <property type="protein sequence ID" value="MBC8629123.1"/>
    <property type="molecule type" value="Genomic_DNA"/>
</dbReference>
<feature type="domain" description="GGDEF" evidence="2">
    <location>
        <begin position="233"/>
        <end position="366"/>
    </location>
</feature>
<name>A0ABR7PCF9_9FIRM</name>
<feature type="transmembrane region" description="Helical" evidence="1">
    <location>
        <begin position="121"/>
        <end position="136"/>
    </location>
</feature>
<dbReference type="InterPro" id="IPR052163">
    <property type="entry name" value="DGC-Regulatory_Protein"/>
</dbReference>
<reference evidence="3 4" key="1">
    <citation type="submission" date="2020-08" db="EMBL/GenBank/DDBJ databases">
        <title>Genome public.</title>
        <authorList>
            <person name="Liu C."/>
            <person name="Sun Q."/>
        </authorList>
    </citation>
    <scope>NUCLEOTIDE SEQUENCE [LARGE SCALE GENOMIC DNA]</scope>
    <source>
        <strain evidence="3 4">3_YM_SP_D4_24.mj</strain>
    </source>
</reference>
<proteinExistence type="predicted"/>
<dbReference type="InterPro" id="IPR029787">
    <property type="entry name" value="Nucleotide_cyclase"/>
</dbReference>
<organism evidence="3 4">
    <name type="scientific">Blautia stercoris</name>
    <dbReference type="NCBI Taxonomy" id="871664"/>
    <lineage>
        <taxon>Bacteria</taxon>
        <taxon>Bacillati</taxon>
        <taxon>Bacillota</taxon>
        <taxon>Clostridia</taxon>
        <taxon>Lachnospirales</taxon>
        <taxon>Lachnospiraceae</taxon>
        <taxon>Blautia</taxon>
    </lineage>
</organism>
<comment type="caution">
    <text evidence="3">The sequence shown here is derived from an EMBL/GenBank/DDBJ whole genome shotgun (WGS) entry which is preliminary data.</text>
</comment>
<feature type="transmembrane region" description="Helical" evidence="1">
    <location>
        <begin position="166"/>
        <end position="186"/>
    </location>
</feature>
<dbReference type="PANTHER" id="PTHR46663">
    <property type="entry name" value="DIGUANYLATE CYCLASE DGCT-RELATED"/>
    <property type="match status" value="1"/>
</dbReference>
<dbReference type="RefSeq" id="WP_118701279.1">
    <property type="nucleotide sequence ID" value="NZ_JACRTP010000004.1"/>
</dbReference>
<dbReference type="InterPro" id="IPR000160">
    <property type="entry name" value="GGDEF_dom"/>
</dbReference>
<dbReference type="PANTHER" id="PTHR46663:SF2">
    <property type="entry name" value="GGDEF DOMAIN-CONTAINING PROTEIN"/>
    <property type="match status" value="1"/>
</dbReference>
<dbReference type="CDD" id="cd01949">
    <property type="entry name" value="GGDEF"/>
    <property type="match status" value="1"/>
</dbReference>
<dbReference type="InterPro" id="IPR043128">
    <property type="entry name" value="Rev_trsase/Diguanyl_cyclase"/>
</dbReference>
<keyword evidence="1" id="KW-0812">Transmembrane</keyword>
<evidence type="ECO:0000259" key="2">
    <source>
        <dbReference type="PROSITE" id="PS50887"/>
    </source>
</evidence>
<dbReference type="PROSITE" id="PS50887">
    <property type="entry name" value="GGDEF"/>
    <property type="match status" value="1"/>
</dbReference>
<dbReference type="Pfam" id="PF00990">
    <property type="entry name" value="GGDEF"/>
    <property type="match status" value="1"/>
</dbReference>
<dbReference type="SUPFAM" id="SSF55073">
    <property type="entry name" value="Nucleotide cyclase"/>
    <property type="match status" value="1"/>
</dbReference>
<feature type="transmembrane region" description="Helical" evidence="1">
    <location>
        <begin position="67"/>
        <end position="84"/>
    </location>
</feature>
<evidence type="ECO:0000313" key="4">
    <source>
        <dbReference type="Proteomes" id="UP000661649"/>
    </source>
</evidence>
<evidence type="ECO:0000256" key="1">
    <source>
        <dbReference type="SAM" id="Phobius"/>
    </source>
</evidence>
<dbReference type="NCBIfam" id="TIGR00254">
    <property type="entry name" value="GGDEF"/>
    <property type="match status" value="1"/>
</dbReference>
<keyword evidence="1" id="KW-1133">Transmembrane helix</keyword>
<dbReference type="SMART" id="SM00267">
    <property type="entry name" value="GGDEF"/>
    <property type="match status" value="1"/>
</dbReference>
<protein>
    <submittedName>
        <fullName evidence="3">GGDEF domain-containing protein</fullName>
    </submittedName>
</protein>
<accession>A0ABR7PCF9</accession>
<feature type="transmembrane region" description="Helical" evidence="1">
    <location>
        <begin position="143"/>
        <end position="160"/>
    </location>
</feature>
<dbReference type="Proteomes" id="UP000661649">
    <property type="component" value="Unassembled WGS sequence"/>
</dbReference>
<feature type="transmembrane region" description="Helical" evidence="1">
    <location>
        <begin position="44"/>
        <end position="61"/>
    </location>
</feature>
<keyword evidence="4" id="KW-1185">Reference proteome</keyword>
<dbReference type="Gene3D" id="3.30.70.270">
    <property type="match status" value="1"/>
</dbReference>
<keyword evidence="1" id="KW-0472">Membrane</keyword>